<evidence type="ECO:0000313" key="4">
    <source>
        <dbReference type="Proteomes" id="UP001152049"/>
    </source>
</evidence>
<feature type="chain" id="PRO_5040726583" evidence="2">
    <location>
        <begin position="19"/>
        <end position="335"/>
    </location>
</feature>
<dbReference type="Proteomes" id="UP001152049">
    <property type="component" value="Unassembled WGS sequence"/>
</dbReference>
<keyword evidence="2" id="KW-0732">Signal</keyword>
<evidence type="ECO:0000256" key="2">
    <source>
        <dbReference type="SAM" id="SignalP"/>
    </source>
</evidence>
<comment type="caution">
    <text evidence="3">The sequence shown here is derived from an EMBL/GenBank/DDBJ whole genome shotgun (WGS) entry which is preliminary data.</text>
</comment>
<evidence type="ECO:0000313" key="3">
    <source>
        <dbReference type="EMBL" id="KAJ4247538.1"/>
    </source>
</evidence>
<gene>
    <name evidence="3" type="ORF">NW762_013218</name>
</gene>
<feature type="signal peptide" evidence="2">
    <location>
        <begin position="1"/>
        <end position="18"/>
    </location>
</feature>
<dbReference type="AlphaFoldDB" id="A0A9W8RPY9"/>
<organism evidence="3 4">
    <name type="scientific">Fusarium torreyae</name>
    <dbReference type="NCBI Taxonomy" id="1237075"/>
    <lineage>
        <taxon>Eukaryota</taxon>
        <taxon>Fungi</taxon>
        <taxon>Dikarya</taxon>
        <taxon>Ascomycota</taxon>
        <taxon>Pezizomycotina</taxon>
        <taxon>Sordariomycetes</taxon>
        <taxon>Hypocreomycetidae</taxon>
        <taxon>Hypocreales</taxon>
        <taxon>Nectriaceae</taxon>
        <taxon>Fusarium</taxon>
    </lineage>
</organism>
<keyword evidence="4" id="KW-1185">Reference proteome</keyword>
<feature type="compositionally biased region" description="Polar residues" evidence="1">
    <location>
        <begin position="250"/>
        <end position="292"/>
    </location>
</feature>
<proteinExistence type="predicted"/>
<dbReference type="EMBL" id="JAOQAZ010000039">
    <property type="protein sequence ID" value="KAJ4247538.1"/>
    <property type="molecule type" value="Genomic_DNA"/>
</dbReference>
<feature type="compositionally biased region" description="Polar residues" evidence="1">
    <location>
        <begin position="312"/>
        <end position="326"/>
    </location>
</feature>
<evidence type="ECO:0000256" key="1">
    <source>
        <dbReference type="SAM" id="MobiDB-lite"/>
    </source>
</evidence>
<sequence>MRSKIALIGLALVDLSAGGPCKPSGRTTVSSLPSSVATIDVSESSTDSQTDFDSLTTQVPSLTLPEPSTTTQEEVIIITNAILGGSFASRDPNSPSGLTNFDASGNAKFHSGGCYKADGSKDDGCAALTASGNSDTKRSFFSSFASIFQTVRQGCVASSIFGDTEFYSQPDSNSGASWIRVLEQVEAVSDLPTFAISLTCSGAGTSSILVDSVFISDQVTPQTIDDFKLDLGGSSPIEIGSATAVRAEESSSFTTGPSRPTGTDGLENTSTVEPTPTVSAEVTFSAVTGTKPNRSHESSEIETNLPVDRTSEGITDTTAIKTSPTLRLSRHLRHT</sequence>
<accession>A0A9W8RPY9</accession>
<name>A0A9W8RPY9_9HYPO</name>
<protein>
    <submittedName>
        <fullName evidence="3">Uncharacterized protein</fullName>
    </submittedName>
</protein>
<reference evidence="3" key="1">
    <citation type="submission" date="2022-09" db="EMBL/GenBank/DDBJ databases">
        <title>Fusarium specimens isolated from Avocado Roots.</title>
        <authorList>
            <person name="Stajich J."/>
            <person name="Roper C."/>
            <person name="Heimlech-Rivalta G."/>
        </authorList>
    </citation>
    <scope>NUCLEOTIDE SEQUENCE</scope>
    <source>
        <strain evidence="3">CF00136</strain>
    </source>
</reference>
<feature type="region of interest" description="Disordered" evidence="1">
    <location>
        <begin position="244"/>
        <end position="335"/>
    </location>
</feature>
<dbReference type="OrthoDB" id="5086246at2759"/>